<dbReference type="PROSITE" id="PS50005">
    <property type="entry name" value="TPR"/>
    <property type="match status" value="1"/>
</dbReference>
<dbReference type="InterPro" id="IPR011990">
    <property type="entry name" value="TPR-like_helical_dom_sf"/>
</dbReference>
<dbReference type="Proteomes" id="UP000177905">
    <property type="component" value="Unassembled WGS sequence"/>
</dbReference>
<evidence type="ECO:0000256" key="2">
    <source>
        <dbReference type="SAM" id="MobiDB-lite"/>
    </source>
</evidence>
<dbReference type="Gene3D" id="1.25.40.10">
    <property type="entry name" value="Tetratricopeptide repeat domain"/>
    <property type="match status" value="1"/>
</dbReference>
<accession>A0A1F4S4A2</accession>
<keyword evidence="1" id="KW-0802">TPR repeat</keyword>
<dbReference type="SUPFAM" id="SSF48452">
    <property type="entry name" value="TPR-like"/>
    <property type="match status" value="1"/>
</dbReference>
<feature type="compositionally biased region" description="Acidic residues" evidence="2">
    <location>
        <begin position="515"/>
        <end position="528"/>
    </location>
</feature>
<feature type="region of interest" description="Disordered" evidence="2">
    <location>
        <begin position="514"/>
        <end position="567"/>
    </location>
</feature>
<organism evidence="3 4">
    <name type="scientific">candidate division WOR-1 bacterium RIFOXYB2_FULL_36_35</name>
    <dbReference type="NCBI Taxonomy" id="1802578"/>
    <lineage>
        <taxon>Bacteria</taxon>
        <taxon>Bacillati</taxon>
        <taxon>Saganbacteria</taxon>
    </lineage>
</organism>
<dbReference type="EMBL" id="MEUA01000023">
    <property type="protein sequence ID" value="OGC15264.1"/>
    <property type="molecule type" value="Genomic_DNA"/>
</dbReference>
<gene>
    <name evidence="3" type="ORF">A2290_03215</name>
</gene>
<dbReference type="SMART" id="SM00028">
    <property type="entry name" value="TPR"/>
    <property type="match status" value="3"/>
</dbReference>
<dbReference type="InterPro" id="IPR019734">
    <property type="entry name" value="TPR_rpt"/>
</dbReference>
<evidence type="ECO:0000313" key="3">
    <source>
        <dbReference type="EMBL" id="OGC15264.1"/>
    </source>
</evidence>
<sequence>MVFVTLLVPGLRSFLKEKTLRKDNGLVTLVPDGGWARKKVVQPSPHAIPLTAKSSTTLTPPSSRLYREALAFFITEEYDHAIVAFLKVLKIQPYHVDALFGLGRAYLSKGEKEKAVNTAHKLADAAEALYSLGNKEEAFRSLSLANDILPEDDIFILYSSALIYEKCDNMEKASEKHYKIGVIFYKQALSTNSLRLLRRAMRAFLKAKELSPSFDLHERKEIDLEYLLEKWAIIQKLKEENLEEALALLNKMLLKYHAQSIDENESKGIILAEDDFSEKKDLTNSYLLSGTIFACLALRIYEGCKLDENHEFTALFNRSIRFFDKALEVNPSLSHEQFLLNEPTIHEWTDKKSVKFFTDFTFALKFLIDLGYRSFATYVLLAEAYNRQNTALYSIAKERLAEQYMIKGDIESLFAAADIFYSLEKDNELIDSMVKAANLSLLRGVDSTFDQRLFYYLSTILRQREKHEILEVKTDAEKEGKAEDDEIDAEALIYDTDITPTELGTFDDTTIVLGDGEEEEAQEAEDDLNPNPDGDSDYRAEELKNSGPEDEGFNPTSRNLRRQRDDL</sequence>
<protein>
    <submittedName>
        <fullName evidence="3">Uncharacterized protein</fullName>
    </submittedName>
</protein>
<dbReference type="AlphaFoldDB" id="A0A1F4S4A2"/>
<proteinExistence type="predicted"/>
<name>A0A1F4S4A2_UNCSA</name>
<reference evidence="3 4" key="1">
    <citation type="journal article" date="2016" name="Nat. Commun.">
        <title>Thousands of microbial genomes shed light on interconnected biogeochemical processes in an aquifer system.</title>
        <authorList>
            <person name="Anantharaman K."/>
            <person name="Brown C.T."/>
            <person name="Hug L.A."/>
            <person name="Sharon I."/>
            <person name="Castelle C.J."/>
            <person name="Probst A.J."/>
            <person name="Thomas B.C."/>
            <person name="Singh A."/>
            <person name="Wilkins M.J."/>
            <person name="Karaoz U."/>
            <person name="Brodie E.L."/>
            <person name="Williams K.H."/>
            <person name="Hubbard S.S."/>
            <person name="Banfield J.F."/>
        </authorList>
    </citation>
    <scope>NUCLEOTIDE SEQUENCE [LARGE SCALE GENOMIC DNA]</scope>
</reference>
<feature type="repeat" description="TPR" evidence="1">
    <location>
        <begin position="62"/>
        <end position="95"/>
    </location>
</feature>
<comment type="caution">
    <text evidence="3">The sequence shown here is derived from an EMBL/GenBank/DDBJ whole genome shotgun (WGS) entry which is preliminary data.</text>
</comment>
<evidence type="ECO:0000256" key="1">
    <source>
        <dbReference type="PROSITE-ProRule" id="PRU00339"/>
    </source>
</evidence>
<evidence type="ECO:0000313" key="4">
    <source>
        <dbReference type="Proteomes" id="UP000177905"/>
    </source>
</evidence>